<sequence>MGENLSDGVDTARSLEELEGDRWPDPPSGSTSLVHAVHTLRKRPLRALSTEDMGRLIAQGVGLRHLLPRALDHLRAMAPREPGQLWLDDDLLFAVLTRGGELWQDEPEWARHLDETLRLLPEPVPSLRREVDAFRSAVAGLLGR</sequence>
<keyword evidence="2" id="KW-1185">Reference proteome</keyword>
<gene>
    <name evidence="1" type="ORF">AB0E65_26990</name>
</gene>
<organism evidence="1 2">
    <name type="scientific">Streptomyces fragilis</name>
    <dbReference type="NCBI Taxonomy" id="67301"/>
    <lineage>
        <taxon>Bacteria</taxon>
        <taxon>Bacillati</taxon>
        <taxon>Actinomycetota</taxon>
        <taxon>Actinomycetes</taxon>
        <taxon>Kitasatosporales</taxon>
        <taxon>Streptomycetaceae</taxon>
        <taxon>Streptomyces</taxon>
    </lineage>
</organism>
<reference evidence="1 2" key="1">
    <citation type="submission" date="2024-06" db="EMBL/GenBank/DDBJ databases">
        <title>The Natural Products Discovery Center: Release of the First 8490 Sequenced Strains for Exploring Actinobacteria Biosynthetic Diversity.</title>
        <authorList>
            <person name="Kalkreuter E."/>
            <person name="Kautsar S.A."/>
            <person name="Yang D."/>
            <person name="Bader C.D."/>
            <person name="Teijaro C.N."/>
            <person name="Fluegel L."/>
            <person name="Davis C.M."/>
            <person name="Simpson J.R."/>
            <person name="Lauterbach L."/>
            <person name="Steele A.D."/>
            <person name="Gui C."/>
            <person name="Meng S."/>
            <person name="Li G."/>
            <person name="Viehrig K."/>
            <person name="Ye F."/>
            <person name="Su P."/>
            <person name="Kiefer A.F."/>
            <person name="Nichols A."/>
            <person name="Cepeda A.J."/>
            <person name="Yan W."/>
            <person name="Fan B."/>
            <person name="Jiang Y."/>
            <person name="Adhikari A."/>
            <person name="Zheng C.-J."/>
            <person name="Schuster L."/>
            <person name="Cowan T.M."/>
            <person name="Smanski M.J."/>
            <person name="Chevrette M.G."/>
            <person name="De Carvalho L.P.S."/>
            <person name="Shen B."/>
        </authorList>
    </citation>
    <scope>NUCLEOTIDE SEQUENCE [LARGE SCALE GENOMIC DNA]</scope>
    <source>
        <strain evidence="1 2">NPDC038104</strain>
    </source>
</reference>
<evidence type="ECO:0000313" key="2">
    <source>
        <dbReference type="Proteomes" id="UP001550850"/>
    </source>
</evidence>
<proteinExistence type="predicted"/>
<dbReference type="RefSeq" id="WP_108957251.1">
    <property type="nucleotide sequence ID" value="NZ_BEVZ01000013.1"/>
</dbReference>
<protein>
    <submittedName>
        <fullName evidence="1">Contact-dependent growth inhibition system immunity protein</fullName>
    </submittedName>
</protein>
<dbReference type="Pfam" id="PF18616">
    <property type="entry name" value="CdiI_3"/>
    <property type="match status" value="1"/>
</dbReference>
<dbReference type="InterPro" id="IPR040547">
    <property type="entry name" value="CdiI"/>
</dbReference>
<evidence type="ECO:0000313" key="1">
    <source>
        <dbReference type="EMBL" id="MEU3557826.1"/>
    </source>
</evidence>
<comment type="caution">
    <text evidence="1">The sequence shown here is derived from an EMBL/GenBank/DDBJ whole genome shotgun (WGS) entry which is preliminary data.</text>
</comment>
<dbReference type="EMBL" id="JBEZUR010000071">
    <property type="protein sequence ID" value="MEU3557826.1"/>
    <property type="molecule type" value="Genomic_DNA"/>
</dbReference>
<dbReference type="CDD" id="cd20691">
    <property type="entry name" value="CdiI_EC536-like"/>
    <property type="match status" value="1"/>
</dbReference>
<dbReference type="Proteomes" id="UP001550850">
    <property type="component" value="Unassembled WGS sequence"/>
</dbReference>
<name>A0ABV2YQR9_9ACTN</name>
<accession>A0ABV2YQR9</accession>